<evidence type="ECO:0000256" key="3">
    <source>
        <dbReference type="ARBA" id="ARBA00022692"/>
    </source>
</evidence>
<keyword evidence="3 10" id="KW-0812">Transmembrane</keyword>
<dbReference type="Pfam" id="PF00487">
    <property type="entry name" value="FA_desaturase"/>
    <property type="match status" value="1"/>
</dbReference>
<evidence type="ECO:0000256" key="7">
    <source>
        <dbReference type="ARBA" id="ARBA00023004"/>
    </source>
</evidence>
<keyword evidence="4" id="KW-0276">Fatty acid metabolism</keyword>
<gene>
    <name evidence="12" type="ORF">NCTC11370_02742</name>
</gene>
<dbReference type="InterPro" id="IPR005804">
    <property type="entry name" value="FA_desaturase_dom"/>
</dbReference>
<reference evidence="12 13" key="1">
    <citation type="submission" date="2018-06" db="EMBL/GenBank/DDBJ databases">
        <authorList>
            <consortium name="Pathogen Informatics"/>
            <person name="Doyle S."/>
        </authorList>
    </citation>
    <scope>NUCLEOTIDE SEQUENCE [LARGE SCALE GENOMIC DNA]</scope>
    <source>
        <strain evidence="12 13">NCTC11370</strain>
    </source>
</reference>
<evidence type="ECO:0000256" key="8">
    <source>
        <dbReference type="ARBA" id="ARBA00023098"/>
    </source>
</evidence>
<dbReference type="STRING" id="1094715.GCA_000236165_02587"/>
<comment type="similarity">
    <text evidence="2">Belongs to the fatty acid desaturase type 2 family.</text>
</comment>
<evidence type="ECO:0000313" key="13">
    <source>
        <dbReference type="Proteomes" id="UP000254554"/>
    </source>
</evidence>
<organism evidence="12 13">
    <name type="scientific">Fluoribacter dumoffii</name>
    <dbReference type="NCBI Taxonomy" id="463"/>
    <lineage>
        <taxon>Bacteria</taxon>
        <taxon>Pseudomonadati</taxon>
        <taxon>Pseudomonadota</taxon>
        <taxon>Gammaproteobacteria</taxon>
        <taxon>Legionellales</taxon>
        <taxon>Legionellaceae</taxon>
        <taxon>Fluoribacter</taxon>
    </lineage>
</organism>
<evidence type="ECO:0000256" key="5">
    <source>
        <dbReference type="ARBA" id="ARBA00022989"/>
    </source>
</evidence>
<dbReference type="InterPro" id="IPR015876">
    <property type="entry name" value="Acyl-CoA_DS"/>
</dbReference>
<evidence type="ECO:0000259" key="11">
    <source>
        <dbReference type="Pfam" id="PF00487"/>
    </source>
</evidence>
<accession>A0A377GDM4</accession>
<evidence type="ECO:0000256" key="10">
    <source>
        <dbReference type="SAM" id="Phobius"/>
    </source>
</evidence>
<comment type="subcellular location">
    <subcellularLocation>
        <location evidence="1">Membrane</location>
        <topology evidence="1">Multi-pass membrane protein</topology>
    </subcellularLocation>
</comment>
<feature type="transmembrane region" description="Helical" evidence="10">
    <location>
        <begin position="27"/>
        <end position="50"/>
    </location>
</feature>
<evidence type="ECO:0000256" key="1">
    <source>
        <dbReference type="ARBA" id="ARBA00004141"/>
    </source>
</evidence>
<name>A0A377GDM4_9GAMM</name>
<evidence type="ECO:0000256" key="4">
    <source>
        <dbReference type="ARBA" id="ARBA00022832"/>
    </source>
</evidence>
<evidence type="ECO:0000256" key="2">
    <source>
        <dbReference type="ARBA" id="ARBA00008749"/>
    </source>
</evidence>
<protein>
    <submittedName>
        <fullName evidence="12">Fatty acid desaturase</fullName>
    </submittedName>
</protein>
<dbReference type="EMBL" id="UGGT01000001">
    <property type="protein sequence ID" value="STO22650.1"/>
    <property type="molecule type" value="Genomic_DNA"/>
</dbReference>
<dbReference type="PANTHER" id="PTHR11351">
    <property type="entry name" value="ACYL-COA DESATURASE"/>
    <property type="match status" value="1"/>
</dbReference>
<dbReference type="Proteomes" id="UP000254554">
    <property type="component" value="Unassembled WGS sequence"/>
</dbReference>
<evidence type="ECO:0000256" key="6">
    <source>
        <dbReference type="ARBA" id="ARBA00023002"/>
    </source>
</evidence>
<sequence>MREPLFTKRFIGVTVNKFNFSFWKISWIDSGIVLTGISIILGTWIIALLSPTLREGILGVNWWYISIFLLITLHITLTLQTIYLHRSETHRAVKFHPLLTHLFRFWLWLFIGAKRREWVAIHHLHHKYTDTPKDPHSPVINGLFKMLLYGLEVVHEAKKSDSVRTFEIHDYDFLEKNLYEKHAEKGPILLLCLEVLALGIWAVPLWSIQIILVSIITTFYINGMAHTVGYRSYNTNDNSKNICRLGVLGCGEELHNNHHANPASANFSHRKDEFDLGWFYIQKLVALKLASVRKE</sequence>
<evidence type="ECO:0000313" key="12">
    <source>
        <dbReference type="EMBL" id="STO22650.1"/>
    </source>
</evidence>
<dbReference type="GO" id="GO:0006631">
    <property type="term" value="P:fatty acid metabolic process"/>
    <property type="evidence" value="ECO:0007669"/>
    <property type="project" value="UniProtKB-KW"/>
</dbReference>
<feature type="transmembrane region" description="Helical" evidence="10">
    <location>
        <begin position="62"/>
        <end position="83"/>
    </location>
</feature>
<keyword evidence="7" id="KW-0408">Iron</keyword>
<keyword evidence="8" id="KW-0443">Lipid metabolism</keyword>
<dbReference type="PANTHER" id="PTHR11351:SF33">
    <property type="entry name" value="DELTA-9 FATTY ACID DESATURASE, DESA"/>
    <property type="match status" value="1"/>
</dbReference>
<feature type="domain" description="Fatty acid desaturase" evidence="11">
    <location>
        <begin position="62"/>
        <end position="263"/>
    </location>
</feature>
<evidence type="ECO:0000256" key="9">
    <source>
        <dbReference type="ARBA" id="ARBA00023136"/>
    </source>
</evidence>
<keyword evidence="13" id="KW-1185">Reference proteome</keyword>
<dbReference type="PRINTS" id="PR00075">
    <property type="entry name" value="FACDDSATRASE"/>
</dbReference>
<dbReference type="GO" id="GO:0016717">
    <property type="term" value="F:oxidoreductase activity, acting on paired donors, with oxidation of a pair of donors resulting in the reduction of molecular oxygen to two molecules of water"/>
    <property type="evidence" value="ECO:0007669"/>
    <property type="project" value="InterPro"/>
</dbReference>
<keyword evidence="6" id="KW-0560">Oxidoreductase</keyword>
<dbReference type="AlphaFoldDB" id="A0A377GDM4"/>
<keyword evidence="9 10" id="KW-0472">Membrane</keyword>
<dbReference type="GO" id="GO:0016020">
    <property type="term" value="C:membrane"/>
    <property type="evidence" value="ECO:0007669"/>
    <property type="project" value="UniProtKB-SubCell"/>
</dbReference>
<feature type="transmembrane region" description="Helical" evidence="10">
    <location>
        <begin position="188"/>
        <end position="221"/>
    </location>
</feature>
<dbReference type="CDD" id="cd03505">
    <property type="entry name" value="Delta9-FADS-like"/>
    <property type="match status" value="1"/>
</dbReference>
<keyword evidence="5 10" id="KW-1133">Transmembrane helix</keyword>
<proteinExistence type="inferred from homology"/>